<gene>
    <name evidence="14" type="ORF">GCM10009867_30590</name>
</gene>
<keyword evidence="9" id="KW-0735">Signal-anchor</keyword>
<comment type="pathway">
    <text evidence="2">Protein modification; protein glycosylation.</text>
</comment>
<evidence type="ECO:0000256" key="4">
    <source>
        <dbReference type="ARBA" id="ARBA00012583"/>
    </source>
</evidence>
<keyword evidence="15" id="KW-1185">Reference proteome</keyword>
<sequence>MTEGSSAYRAYRSWVTRPLDGPPEVSVVIPAYNEEWRILPTIGAVATHMSARNQPWELIISDDGSTDATVSLVRDLRFANLRLLVAPANTGKGDAVRRGMLAARGRLVLFADADQSTPIEQFDRLAALVDEGYDVVIGSRAAEGAAVSGKSLTRRILSRGLHEAVSRLYGIDVADTQCGFKLFTADAAQRLFGMQLVDGFSFDLEVLYLAHKLGYRTAEVPVEWIDAPGSTVDAARVSLQFLRDLMRIRLLDLRGRYRQPRLRATTAQPKRATIESPALALTAPLIDKGTTP</sequence>
<evidence type="ECO:0000256" key="10">
    <source>
        <dbReference type="ARBA" id="ARBA00022989"/>
    </source>
</evidence>
<comment type="catalytic activity">
    <reaction evidence="12">
        <text>a di-trans,poly-cis-dolichyl phosphate + UDP-alpha-D-glucose = a di-trans,poly-cis-dolichyl beta-D-glucosyl phosphate + UDP</text>
        <dbReference type="Rhea" id="RHEA:15401"/>
        <dbReference type="Rhea" id="RHEA-COMP:19498"/>
        <dbReference type="Rhea" id="RHEA-COMP:19502"/>
        <dbReference type="ChEBI" id="CHEBI:57525"/>
        <dbReference type="ChEBI" id="CHEBI:57683"/>
        <dbReference type="ChEBI" id="CHEBI:58223"/>
        <dbReference type="ChEBI" id="CHEBI:58885"/>
        <dbReference type="EC" id="2.4.1.117"/>
    </reaction>
    <physiologicalReaction direction="left-to-right" evidence="12">
        <dbReference type="Rhea" id="RHEA:15402"/>
    </physiologicalReaction>
</comment>
<dbReference type="InterPro" id="IPR001173">
    <property type="entry name" value="Glyco_trans_2-like"/>
</dbReference>
<keyword evidence="8" id="KW-0256">Endoplasmic reticulum</keyword>
<proteinExistence type="inferred from homology"/>
<dbReference type="Gene3D" id="3.90.550.10">
    <property type="entry name" value="Spore Coat Polysaccharide Biosynthesis Protein SpsA, Chain A"/>
    <property type="match status" value="1"/>
</dbReference>
<evidence type="ECO:0000259" key="13">
    <source>
        <dbReference type="Pfam" id="PF00535"/>
    </source>
</evidence>
<evidence type="ECO:0000313" key="15">
    <source>
        <dbReference type="Proteomes" id="UP001501326"/>
    </source>
</evidence>
<name>A0ABP6HCU5_9MICO</name>
<dbReference type="InterPro" id="IPR029044">
    <property type="entry name" value="Nucleotide-diphossugar_trans"/>
</dbReference>
<evidence type="ECO:0000256" key="5">
    <source>
        <dbReference type="ARBA" id="ARBA00022676"/>
    </source>
</evidence>
<dbReference type="EC" id="2.4.1.117" evidence="4"/>
<evidence type="ECO:0000256" key="7">
    <source>
        <dbReference type="ARBA" id="ARBA00022692"/>
    </source>
</evidence>
<accession>A0ABP6HCU5</accession>
<keyword evidence="10" id="KW-1133">Transmembrane helix</keyword>
<keyword evidence="11" id="KW-0472">Membrane</keyword>
<evidence type="ECO:0000256" key="11">
    <source>
        <dbReference type="ARBA" id="ARBA00023136"/>
    </source>
</evidence>
<dbReference type="Proteomes" id="UP001501326">
    <property type="component" value="Unassembled WGS sequence"/>
</dbReference>
<dbReference type="PANTHER" id="PTHR10859">
    <property type="entry name" value="GLYCOSYL TRANSFERASE"/>
    <property type="match status" value="1"/>
</dbReference>
<organism evidence="14 15">
    <name type="scientific">Pedococcus aerophilus</name>
    <dbReference type="NCBI Taxonomy" id="436356"/>
    <lineage>
        <taxon>Bacteria</taxon>
        <taxon>Bacillati</taxon>
        <taxon>Actinomycetota</taxon>
        <taxon>Actinomycetes</taxon>
        <taxon>Micrococcales</taxon>
        <taxon>Intrasporangiaceae</taxon>
        <taxon>Pedococcus</taxon>
    </lineage>
</organism>
<keyword evidence="7" id="KW-0812">Transmembrane</keyword>
<dbReference type="CDD" id="cd04188">
    <property type="entry name" value="DPG_synthase"/>
    <property type="match status" value="1"/>
</dbReference>
<keyword evidence="5" id="KW-0328">Glycosyltransferase</keyword>
<dbReference type="Pfam" id="PF00535">
    <property type="entry name" value="Glycos_transf_2"/>
    <property type="match status" value="1"/>
</dbReference>
<feature type="domain" description="Glycosyltransferase 2-like" evidence="13">
    <location>
        <begin position="26"/>
        <end position="192"/>
    </location>
</feature>
<keyword evidence="6" id="KW-0808">Transferase</keyword>
<evidence type="ECO:0000256" key="9">
    <source>
        <dbReference type="ARBA" id="ARBA00022968"/>
    </source>
</evidence>
<evidence type="ECO:0000256" key="2">
    <source>
        <dbReference type="ARBA" id="ARBA00004922"/>
    </source>
</evidence>
<dbReference type="EMBL" id="BAAARN010000004">
    <property type="protein sequence ID" value="GAA2738601.1"/>
    <property type="molecule type" value="Genomic_DNA"/>
</dbReference>
<evidence type="ECO:0000256" key="6">
    <source>
        <dbReference type="ARBA" id="ARBA00022679"/>
    </source>
</evidence>
<comment type="subcellular location">
    <subcellularLocation>
        <location evidence="1">Endoplasmic reticulum membrane</location>
        <topology evidence="1">Single-pass membrane protein</topology>
    </subcellularLocation>
</comment>
<comment type="similarity">
    <text evidence="3">Belongs to the glycosyltransferase 2 family.</text>
</comment>
<dbReference type="RefSeq" id="WP_344195005.1">
    <property type="nucleotide sequence ID" value="NZ_BAAARN010000004.1"/>
</dbReference>
<dbReference type="SUPFAM" id="SSF53448">
    <property type="entry name" value="Nucleotide-diphospho-sugar transferases"/>
    <property type="match status" value="1"/>
</dbReference>
<evidence type="ECO:0000256" key="3">
    <source>
        <dbReference type="ARBA" id="ARBA00006739"/>
    </source>
</evidence>
<protein>
    <recommendedName>
        <fullName evidence="4">dolichyl-phosphate beta-glucosyltransferase</fullName>
        <ecNumber evidence="4">2.4.1.117</ecNumber>
    </recommendedName>
</protein>
<evidence type="ECO:0000256" key="8">
    <source>
        <dbReference type="ARBA" id="ARBA00022824"/>
    </source>
</evidence>
<comment type="caution">
    <text evidence="14">The sequence shown here is derived from an EMBL/GenBank/DDBJ whole genome shotgun (WGS) entry which is preliminary data.</text>
</comment>
<evidence type="ECO:0000256" key="12">
    <source>
        <dbReference type="ARBA" id="ARBA00045097"/>
    </source>
</evidence>
<dbReference type="PANTHER" id="PTHR10859:SF91">
    <property type="entry name" value="DOLICHYL-PHOSPHATE BETA-GLUCOSYLTRANSFERASE"/>
    <property type="match status" value="1"/>
</dbReference>
<dbReference type="InterPro" id="IPR035518">
    <property type="entry name" value="DPG_synthase"/>
</dbReference>
<evidence type="ECO:0000256" key="1">
    <source>
        <dbReference type="ARBA" id="ARBA00004389"/>
    </source>
</evidence>
<reference evidence="15" key="1">
    <citation type="journal article" date="2019" name="Int. J. Syst. Evol. Microbiol.">
        <title>The Global Catalogue of Microorganisms (GCM) 10K type strain sequencing project: providing services to taxonomists for standard genome sequencing and annotation.</title>
        <authorList>
            <consortium name="The Broad Institute Genomics Platform"/>
            <consortium name="The Broad Institute Genome Sequencing Center for Infectious Disease"/>
            <person name="Wu L."/>
            <person name="Ma J."/>
        </authorList>
    </citation>
    <scope>NUCLEOTIDE SEQUENCE [LARGE SCALE GENOMIC DNA]</scope>
    <source>
        <strain evidence="15">JCM 16378</strain>
    </source>
</reference>
<evidence type="ECO:0000313" key="14">
    <source>
        <dbReference type="EMBL" id="GAA2738601.1"/>
    </source>
</evidence>